<dbReference type="PROSITE" id="PS50977">
    <property type="entry name" value="HTH_TETR_2"/>
    <property type="match status" value="1"/>
</dbReference>
<keyword evidence="1" id="KW-0805">Transcription regulation</keyword>
<name>A0A929B680_9PSEU</name>
<keyword evidence="7" id="KW-1185">Reference proteome</keyword>
<dbReference type="Gene3D" id="1.10.10.60">
    <property type="entry name" value="Homeodomain-like"/>
    <property type="match status" value="1"/>
</dbReference>
<dbReference type="GO" id="GO:0000976">
    <property type="term" value="F:transcription cis-regulatory region binding"/>
    <property type="evidence" value="ECO:0007669"/>
    <property type="project" value="TreeGrafter"/>
</dbReference>
<protein>
    <submittedName>
        <fullName evidence="6">TetR/AcrR family transcriptional regulator</fullName>
    </submittedName>
</protein>
<evidence type="ECO:0000259" key="5">
    <source>
        <dbReference type="PROSITE" id="PS50977"/>
    </source>
</evidence>
<evidence type="ECO:0000313" key="6">
    <source>
        <dbReference type="EMBL" id="MBE9373924.1"/>
    </source>
</evidence>
<dbReference type="SUPFAM" id="SSF48498">
    <property type="entry name" value="Tetracyclin repressor-like, C-terminal domain"/>
    <property type="match status" value="1"/>
</dbReference>
<evidence type="ECO:0000256" key="1">
    <source>
        <dbReference type="ARBA" id="ARBA00023015"/>
    </source>
</evidence>
<evidence type="ECO:0000256" key="4">
    <source>
        <dbReference type="PROSITE-ProRule" id="PRU00335"/>
    </source>
</evidence>
<evidence type="ECO:0000256" key="3">
    <source>
        <dbReference type="ARBA" id="ARBA00023163"/>
    </source>
</evidence>
<organism evidence="6 7">
    <name type="scientific">Saccharopolyspora montiporae</name>
    <dbReference type="NCBI Taxonomy" id="2781240"/>
    <lineage>
        <taxon>Bacteria</taxon>
        <taxon>Bacillati</taxon>
        <taxon>Actinomycetota</taxon>
        <taxon>Actinomycetes</taxon>
        <taxon>Pseudonocardiales</taxon>
        <taxon>Pseudonocardiaceae</taxon>
        <taxon>Saccharopolyspora</taxon>
    </lineage>
</organism>
<sequence>MPAPTDRTKSTTTAGRPRDTHIDAAVLDAALALLGESGYHRFSIENTARRAGTTKPAVYRRWASRQQLVLAVLARQLGEVSAPDTDCTLCDISECINLYVQAFERMPPDVLGPLLADCTGSPRLRDEFMSTLFDPPRAAVEGTLDRALARGDLRTDLDRPLTLDLLGSLVHYRALFGHASTSEQEVESAVETLLRGIATDYPSLLAHARAQDSASRAHPLHTD</sequence>
<dbReference type="InterPro" id="IPR001647">
    <property type="entry name" value="HTH_TetR"/>
</dbReference>
<dbReference type="Pfam" id="PF16859">
    <property type="entry name" value="TetR_C_11"/>
    <property type="match status" value="1"/>
</dbReference>
<keyword evidence="2 4" id="KW-0238">DNA-binding</keyword>
<dbReference type="PANTHER" id="PTHR30055">
    <property type="entry name" value="HTH-TYPE TRANSCRIPTIONAL REGULATOR RUTR"/>
    <property type="match status" value="1"/>
</dbReference>
<feature type="DNA-binding region" description="H-T-H motif" evidence="4">
    <location>
        <begin position="43"/>
        <end position="62"/>
    </location>
</feature>
<comment type="caution">
    <text evidence="6">The sequence shown here is derived from an EMBL/GenBank/DDBJ whole genome shotgun (WGS) entry which is preliminary data.</text>
</comment>
<accession>A0A929B680</accession>
<dbReference type="InterPro" id="IPR011075">
    <property type="entry name" value="TetR_C"/>
</dbReference>
<dbReference type="PANTHER" id="PTHR30055:SF148">
    <property type="entry name" value="TETR-FAMILY TRANSCRIPTIONAL REGULATOR"/>
    <property type="match status" value="1"/>
</dbReference>
<feature type="domain" description="HTH tetR-type" evidence="5">
    <location>
        <begin position="20"/>
        <end position="80"/>
    </location>
</feature>
<dbReference type="Proteomes" id="UP000598360">
    <property type="component" value="Unassembled WGS sequence"/>
</dbReference>
<dbReference type="AlphaFoldDB" id="A0A929B680"/>
<dbReference type="PRINTS" id="PR00455">
    <property type="entry name" value="HTHTETR"/>
</dbReference>
<dbReference type="SUPFAM" id="SSF46689">
    <property type="entry name" value="Homeodomain-like"/>
    <property type="match status" value="1"/>
</dbReference>
<dbReference type="Gene3D" id="1.10.357.10">
    <property type="entry name" value="Tetracycline Repressor, domain 2"/>
    <property type="match status" value="1"/>
</dbReference>
<proteinExistence type="predicted"/>
<keyword evidence="3" id="KW-0804">Transcription</keyword>
<dbReference type="InterPro" id="IPR050109">
    <property type="entry name" value="HTH-type_TetR-like_transc_reg"/>
</dbReference>
<reference evidence="6" key="1">
    <citation type="submission" date="2020-10" db="EMBL/GenBank/DDBJ databases">
        <title>Diversity and distribution of actinomycetes associated with coral in the coast of Hainan.</title>
        <authorList>
            <person name="Li F."/>
        </authorList>
    </citation>
    <scope>NUCLEOTIDE SEQUENCE</scope>
    <source>
        <strain evidence="6">HNM0983</strain>
    </source>
</reference>
<dbReference type="InterPro" id="IPR036271">
    <property type="entry name" value="Tet_transcr_reg_TetR-rel_C_sf"/>
</dbReference>
<gene>
    <name evidence="6" type="ORF">IQ251_05620</name>
</gene>
<dbReference type="RefSeq" id="WP_193927376.1">
    <property type="nucleotide sequence ID" value="NZ_JADEYC010000009.1"/>
</dbReference>
<evidence type="ECO:0000313" key="7">
    <source>
        <dbReference type="Proteomes" id="UP000598360"/>
    </source>
</evidence>
<dbReference type="Pfam" id="PF00440">
    <property type="entry name" value="TetR_N"/>
    <property type="match status" value="1"/>
</dbReference>
<dbReference type="GO" id="GO:0003700">
    <property type="term" value="F:DNA-binding transcription factor activity"/>
    <property type="evidence" value="ECO:0007669"/>
    <property type="project" value="TreeGrafter"/>
</dbReference>
<dbReference type="InterPro" id="IPR009057">
    <property type="entry name" value="Homeodomain-like_sf"/>
</dbReference>
<evidence type="ECO:0000256" key="2">
    <source>
        <dbReference type="ARBA" id="ARBA00023125"/>
    </source>
</evidence>
<dbReference type="EMBL" id="JADEYC010000009">
    <property type="protein sequence ID" value="MBE9373924.1"/>
    <property type="molecule type" value="Genomic_DNA"/>
</dbReference>